<feature type="domain" description="ABC transporter" evidence="10">
    <location>
        <begin position="481"/>
        <end position="718"/>
    </location>
</feature>
<keyword evidence="2" id="KW-0813">Transport</keyword>
<evidence type="ECO:0000256" key="1">
    <source>
        <dbReference type="ARBA" id="ARBA00004651"/>
    </source>
</evidence>
<sequence>MLKAFRYLKPYWISVVAVIVLVFAQVQAQLALPDHMSKIITYGIQYGGITESIPSAMSEETYNHLQVFMDEESKTILEDNYVQVSQGDTSYTKKYPLVENEDIYVLKDHPDSSLEDTIKKPLLMTSLLENEEILKSFKLDSSSQLYQALALQPQLKEQIVNQFDAMLSKYTDANLTAAQTLAVKKVYQDLQMDTAAIQNRYIMQEGFWMLAISLLATISAIGSAYLSSRTATAASRDLRRDVFAKVETFSSAEFSRFSTASLITRTTNDVQQVQTILTMFLRIVLFAPFMGFTSLFKVIHYSSLVSLLAWSVAGLITLMIAIFSFTMPKFKKSQELVDQLNRVSREQLEGMLVIRAFDNEKYEEQRFKKVNDDITKLNLFLNRVMGLPMPIMTFALSALSVGIIWIGTNQVDAGTMQIGDMMAFLQYATEILMSFMIIAMIFIMVPRSSVSANRIFEILETEPTIHDPVEPKHLPKENAPITFDHVSFKYAKAEENVLEDIHFTANPEETVAFIGSTGSGKTTLVNLLPRFFDITEGAIRFGDIDIRDVSQKELRDRIGYVPQKGILFSGTIASNLRYADESLSDEKMEEALSVSQAKEFVDRMPNGVNEPIAQGGTNVSGGQKQRLSIARALAKDAQVYIFDDTFSALDYATDAKLRAALAELITKKHATVFIVAQRISSIMHADKIIVLDQGKMAGIGTHEELLKSCEVYQEIAHSQLSREELGE</sequence>
<comment type="subcellular location">
    <subcellularLocation>
        <location evidence="1">Cell membrane</location>
        <topology evidence="1">Multi-pass membrane protein</topology>
    </subcellularLocation>
</comment>
<dbReference type="Gene3D" id="1.20.1560.10">
    <property type="entry name" value="ABC transporter type 1, transmembrane domain"/>
    <property type="match status" value="1"/>
</dbReference>
<protein>
    <submittedName>
        <fullName evidence="12">ABC transporter ATP-binding protein</fullName>
    </submittedName>
</protein>
<dbReference type="SMART" id="SM00382">
    <property type="entry name" value="AAA"/>
    <property type="match status" value="1"/>
</dbReference>
<feature type="transmembrane region" description="Helical" evidence="9">
    <location>
        <begin position="427"/>
        <end position="445"/>
    </location>
</feature>
<evidence type="ECO:0000256" key="3">
    <source>
        <dbReference type="ARBA" id="ARBA00022475"/>
    </source>
</evidence>
<dbReference type="Pfam" id="PF00005">
    <property type="entry name" value="ABC_tran"/>
    <property type="match status" value="1"/>
</dbReference>
<keyword evidence="6 12" id="KW-0067">ATP-binding</keyword>
<dbReference type="InterPro" id="IPR017871">
    <property type="entry name" value="ABC_transporter-like_CS"/>
</dbReference>
<dbReference type="InterPro" id="IPR027417">
    <property type="entry name" value="P-loop_NTPase"/>
</dbReference>
<evidence type="ECO:0000256" key="8">
    <source>
        <dbReference type="ARBA" id="ARBA00023136"/>
    </source>
</evidence>
<dbReference type="CDD" id="cd18548">
    <property type="entry name" value="ABC_6TM_Tm287_like"/>
    <property type="match status" value="1"/>
</dbReference>
<reference evidence="12 13" key="1">
    <citation type="submission" date="2018-08" db="EMBL/GenBank/DDBJ databases">
        <title>A genome reference for cultivated species of the human gut microbiota.</title>
        <authorList>
            <person name="Zou Y."/>
            <person name="Xue W."/>
            <person name="Luo G."/>
        </authorList>
    </citation>
    <scope>NUCLEOTIDE SEQUENCE [LARGE SCALE GENOMIC DNA]</scope>
    <source>
        <strain evidence="12 13">AF18-46</strain>
    </source>
</reference>
<keyword evidence="8 9" id="KW-0472">Membrane</keyword>
<dbReference type="GO" id="GO:0016887">
    <property type="term" value="F:ATP hydrolysis activity"/>
    <property type="evidence" value="ECO:0007669"/>
    <property type="project" value="InterPro"/>
</dbReference>
<dbReference type="PROSITE" id="PS00211">
    <property type="entry name" value="ABC_TRANSPORTER_1"/>
    <property type="match status" value="1"/>
</dbReference>
<feature type="transmembrane region" description="Helical" evidence="9">
    <location>
        <begin position="207"/>
        <end position="226"/>
    </location>
</feature>
<feature type="transmembrane region" description="Helical" evidence="9">
    <location>
        <begin position="307"/>
        <end position="326"/>
    </location>
</feature>
<evidence type="ECO:0000256" key="6">
    <source>
        <dbReference type="ARBA" id="ARBA00022840"/>
    </source>
</evidence>
<dbReference type="EMBL" id="QRWX01000001">
    <property type="protein sequence ID" value="RGT57713.1"/>
    <property type="molecule type" value="Genomic_DNA"/>
</dbReference>
<accession>A0A412PHT6</accession>
<evidence type="ECO:0000256" key="7">
    <source>
        <dbReference type="ARBA" id="ARBA00022989"/>
    </source>
</evidence>
<evidence type="ECO:0000259" key="10">
    <source>
        <dbReference type="PROSITE" id="PS50893"/>
    </source>
</evidence>
<dbReference type="GO" id="GO:0015421">
    <property type="term" value="F:ABC-type oligopeptide transporter activity"/>
    <property type="evidence" value="ECO:0007669"/>
    <property type="project" value="TreeGrafter"/>
</dbReference>
<organism evidence="12 13">
    <name type="scientific">Solobacterium moorei</name>
    <dbReference type="NCBI Taxonomy" id="102148"/>
    <lineage>
        <taxon>Bacteria</taxon>
        <taxon>Bacillati</taxon>
        <taxon>Bacillota</taxon>
        <taxon>Erysipelotrichia</taxon>
        <taxon>Erysipelotrichales</taxon>
        <taxon>Erysipelotrichaceae</taxon>
        <taxon>Solobacterium</taxon>
    </lineage>
</organism>
<evidence type="ECO:0000256" key="4">
    <source>
        <dbReference type="ARBA" id="ARBA00022692"/>
    </source>
</evidence>
<feature type="transmembrane region" description="Helical" evidence="9">
    <location>
        <begin position="384"/>
        <end position="407"/>
    </location>
</feature>
<dbReference type="PROSITE" id="PS50893">
    <property type="entry name" value="ABC_TRANSPORTER_2"/>
    <property type="match status" value="1"/>
</dbReference>
<proteinExistence type="predicted"/>
<dbReference type="InterPro" id="IPR003439">
    <property type="entry name" value="ABC_transporter-like_ATP-bd"/>
</dbReference>
<dbReference type="SUPFAM" id="SSF90123">
    <property type="entry name" value="ABC transporter transmembrane region"/>
    <property type="match status" value="1"/>
</dbReference>
<dbReference type="PROSITE" id="PS50929">
    <property type="entry name" value="ABC_TM1F"/>
    <property type="match status" value="1"/>
</dbReference>
<gene>
    <name evidence="12" type="ORF">DWX20_01305</name>
</gene>
<dbReference type="FunFam" id="3.40.50.300:FF:000854">
    <property type="entry name" value="Multidrug ABC transporter ATP-binding protein"/>
    <property type="match status" value="1"/>
</dbReference>
<dbReference type="Pfam" id="PF00664">
    <property type="entry name" value="ABC_membrane"/>
    <property type="match status" value="1"/>
</dbReference>
<dbReference type="InterPro" id="IPR003593">
    <property type="entry name" value="AAA+_ATPase"/>
</dbReference>
<dbReference type="AlphaFoldDB" id="A0A412PHT6"/>
<dbReference type="SUPFAM" id="SSF52540">
    <property type="entry name" value="P-loop containing nucleoside triphosphate hydrolases"/>
    <property type="match status" value="1"/>
</dbReference>
<dbReference type="GO" id="GO:0005524">
    <property type="term" value="F:ATP binding"/>
    <property type="evidence" value="ECO:0007669"/>
    <property type="project" value="UniProtKB-KW"/>
</dbReference>
<keyword evidence="4 9" id="KW-0812">Transmembrane</keyword>
<keyword evidence="7 9" id="KW-1133">Transmembrane helix</keyword>
<dbReference type="InterPro" id="IPR011527">
    <property type="entry name" value="ABC1_TM_dom"/>
</dbReference>
<evidence type="ECO:0000256" key="9">
    <source>
        <dbReference type="SAM" id="Phobius"/>
    </source>
</evidence>
<evidence type="ECO:0000256" key="2">
    <source>
        <dbReference type="ARBA" id="ARBA00022448"/>
    </source>
</evidence>
<evidence type="ECO:0000313" key="12">
    <source>
        <dbReference type="EMBL" id="RGT57713.1"/>
    </source>
</evidence>
<evidence type="ECO:0000256" key="5">
    <source>
        <dbReference type="ARBA" id="ARBA00022741"/>
    </source>
</evidence>
<name>A0A412PHT6_9FIRM</name>
<dbReference type="Proteomes" id="UP000284731">
    <property type="component" value="Unassembled WGS sequence"/>
</dbReference>
<dbReference type="PANTHER" id="PTHR43394:SF1">
    <property type="entry name" value="ATP-BINDING CASSETTE SUB-FAMILY B MEMBER 10, MITOCHONDRIAL"/>
    <property type="match status" value="1"/>
</dbReference>
<dbReference type="InterPro" id="IPR039421">
    <property type="entry name" value="Type_1_exporter"/>
</dbReference>
<dbReference type="RefSeq" id="WP_118764187.1">
    <property type="nucleotide sequence ID" value="NZ_CABJCF010000001.1"/>
</dbReference>
<evidence type="ECO:0000313" key="13">
    <source>
        <dbReference type="Proteomes" id="UP000284731"/>
    </source>
</evidence>
<keyword evidence="3" id="KW-1003">Cell membrane</keyword>
<keyword evidence="5" id="KW-0547">Nucleotide-binding</keyword>
<dbReference type="InterPro" id="IPR036640">
    <property type="entry name" value="ABC1_TM_sf"/>
</dbReference>
<comment type="caution">
    <text evidence="12">The sequence shown here is derived from an EMBL/GenBank/DDBJ whole genome shotgun (WGS) entry which is preliminary data.</text>
</comment>
<dbReference type="PANTHER" id="PTHR43394">
    <property type="entry name" value="ATP-DEPENDENT PERMEASE MDL1, MITOCHONDRIAL"/>
    <property type="match status" value="1"/>
</dbReference>
<dbReference type="Gene3D" id="3.40.50.300">
    <property type="entry name" value="P-loop containing nucleotide triphosphate hydrolases"/>
    <property type="match status" value="1"/>
</dbReference>
<evidence type="ECO:0000259" key="11">
    <source>
        <dbReference type="PROSITE" id="PS50929"/>
    </source>
</evidence>
<feature type="transmembrane region" description="Helical" evidence="9">
    <location>
        <begin position="280"/>
        <end position="301"/>
    </location>
</feature>
<dbReference type="GO" id="GO:0005886">
    <property type="term" value="C:plasma membrane"/>
    <property type="evidence" value="ECO:0007669"/>
    <property type="project" value="UniProtKB-SubCell"/>
</dbReference>
<feature type="domain" description="ABC transmembrane type-1" evidence="11">
    <location>
        <begin position="175"/>
        <end position="447"/>
    </location>
</feature>